<dbReference type="Proteomes" id="UP000256862">
    <property type="component" value="Chromosome CO2235"/>
</dbReference>
<evidence type="ECO:0000313" key="1">
    <source>
        <dbReference type="EMBL" id="SPC12498.1"/>
    </source>
</evidence>
<gene>
    <name evidence="1" type="ORF">CO2235_150153</name>
</gene>
<proteinExistence type="predicted"/>
<dbReference type="EMBL" id="OGUS01000115">
    <property type="protein sequence ID" value="SPC12498.1"/>
    <property type="molecule type" value="Genomic_DNA"/>
</dbReference>
<reference evidence="1" key="1">
    <citation type="submission" date="2018-01" db="EMBL/GenBank/DDBJ databases">
        <authorList>
            <person name="Clerissi C."/>
        </authorList>
    </citation>
    <scope>NUCLEOTIDE SEQUENCE</scope>
    <source>
        <strain evidence="1">Cupriavidus oxalaticus LMG 2235</strain>
    </source>
</reference>
<sequence length="149" mass="16597">MSPAVLIITACVSIARQMQMTCIRCGSEGDAASCVLVNSCTRDHQPECTIKTKTCTFRGYTNDLEMTFKCACRQTVPFVRTLDLHIRRNHLYFSNMPLLTAPTGVIFFGKPPPGSETEEEHEKPARPHLHALRRTGGLAHAGYDALRVY</sequence>
<name>A0A375G346_9BURK</name>
<comment type="caution">
    <text evidence="1">The sequence shown here is derived from an EMBL/GenBank/DDBJ whole genome shotgun (WGS) entry which is preliminary data.</text>
</comment>
<dbReference type="AlphaFoldDB" id="A0A375G346"/>
<accession>A0A375G346</accession>
<protein>
    <submittedName>
        <fullName evidence="1">Uncharacterized protein</fullName>
    </submittedName>
</protein>
<organism evidence="1">
    <name type="scientific">Cupriavidus oxalaticus</name>
    <dbReference type="NCBI Taxonomy" id="96344"/>
    <lineage>
        <taxon>Bacteria</taxon>
        <taxon>Pseudomonadati</taxon>
        <taxon>Pseudomonadota</taxon>
        <taxon>Betaproteobacteria</taxon>
        <taxon>Burkholderiales</taxon>
        <taxon>Burkholderiaceae</taxon>
        <taxon>Cupriavidus</taxon>
    </lineage>
</organism>